<feature type="region of interest" description="Disordered" evidence="1">
    <location>
        <begin position="259"/>
        <end position="643"/>
    </location>
</feature>
<dbReference type="AlphaFoldDB" id="A0A1D3L9Y1"/>
<dbReference type="EMBL" id="FMIM01000378">
    <property type="protein sequence ID" value="SCL92333.1"/>
    <property type="molecule type" value="Genomic_DNA"/>
</dbReference>
<dbReference type="Proteomes" id="UP000195489">
    <property type="component" value="Unassembled WGS sequence"/>
</dbReference>
<feature type="transmembrane region" description="Helical" evidence="2">
    <location>
        <begin position="904"/>
        <end position="925"/>
    </location>
</feature>
<feature type="compositionally biased region" description="Gly residues" evidence="1">
    <location>
        <begin position="450"/>
        <end position="460"/>
    </location>
</feature>
<dbReference type="Pfam" id="PF06022">
    <property type="entry name" value="Cir_Bir_Yir"/>
    <property type="match status" value="1"/>
</dbReference>
<feature type="compositionally biased region" description="Pro residues" evidence="1">
    <location>
        <begin position="822"/>
        <end position="835"/>
    </location>
</feature>
<evidence type="ECO:0000313" key="4">
    <source>
        <dbReference type="Proteomes" id="UP000195489"/>
    </source>
</evidence>
<accession>A0A1D3L9Y1</accession>
<feature type="compositionally biased region" description="Gly residues" evidence="1">
    <location>
        <begin position="565"/>
        <end position="586"/>
    </location>
</feature>
<feature type="compositionally biased region" description="Low complexity" evidence="1">
    <location>
        <begin position="434"/>
        <end position="449"/>
    </location>
</feature>
<feature type="compositionally biased region" description="Low complexity" evidence="1">
    <location>
        <begin position="769"/>
        <end position="778"/>
    </location>
</feature>
<gene>
    <name evidence="3" type="ORF">PCHCB_000544300</name>
</gene>
<name>A0A1D3L9Y1_PLACU</name>
<keyword evidence="2" id="KW-0472">Membrane</keyword>
<feature type="compositionally biased region" description="Polar residues" evidence="1">
    <location>
        <begin position="836"/>
        <end position="865"/>
    </location>
</feature>
<feature type="compositionally biased region" description="Gly residues" evidence="1">
    <location>
        <begin position="509"/>
        <end position="530"/>
    </location>
</feature>
<organism evidence="3 4">
    <name type="scientific">Plasmodium chabaudi chabaudi</name>
    <dbReference type="NCBI Taxonomy" id="31271"/>
    <lineage>
        <taxon>Eukaryota</taxon>
        <taxon>Sar</taxon>
        <taxon>Alveolata</taxon>
        <taxon>Apicomplexa</taxon>
        <taxon>Aconoidasida</taxon>
        <taxon>Haemosporida</taxon>
        <taxon>Plasmodiidae</taxon>
        <taxon>Plasmodium</taxon>
        <taxon>Plasmodium (Vinckeia)</taxon>
    </lineage>
</organism>
<feature type="compositionally biased region" description="Basic and acidic residues" evidence="1">
    <location>
        <begin position="259"/>
        <end position="270"/>
    </location>
</feature>
<sequence length="996" mass="103930">MSSKLCKLLLDVDDLFTDGTVDVNKFKPDSYKKYCPYENNKLRDCKNNYERINALGEYLYQKLPKGSSEFKGEGINNNLDIEFFMMWLGDKIFKVNKDYKATLKESYEKHLKNITGNFKYWDALNSKEVYKDATIVRMHIFYNLLNSICKTINELNKNLNNTDAENLKKYGTHCLDLYRNIYDSVKECKSYTHLLDSLKTIYEYIKSFKITNNTSIDGSKKVLLFDATPSLTTSAHQNTYFIHHYEILSFSNQECGRVKSKDEEDGKKGSLPDLQNIQGDRLPKKSKARNQPKIILSPELQRQLDARKAQLRKAQKKPLPQHRPKPQSPPASANPVHQGKQPSASSGASTPSSGTTLQSGTSSLSGATKSSTQVSGGASTSTTTTPTTTITPGTSTATSTCTTSSPCTTASPGIQNGVSNPINPKGDTSSQQINQDAKQGNQNGDQGNSGSQGGGTGGDPGATDISKGGAGAGKGDPSGGTRDTGSGADGDKGKLSGVSGGLANVQGDSGSGKGSGAGGAIDGAGSGQGDQGKPSDMPGSPVNVQGDSNGGTGHSGNGADSGTNAGAGGAGGITGGGKVSSNGGIGDQKNAGSQLGAGGKSGGGAVDGSGGGQGSKDPASVDPNHVAGSSGGGSKASGNPDPIHSSGASNGYWLSNWGTYLNPMSYIPSISDMYQAQKNIITNATNQVSSIYNRTMTIAQDAYDKTVNVAKDAYDKTVDIAKNAYGSTVTAVKNTYNSAVTNINYAYDTSTNYIGGFVNSVASQFNPFGTSTSSDNQSGSGGTGSGSSTGSSPSNPPQIPNSDPNPSPLPSSPSSSSSTPPVTTPSPSPTLPTPQPAISQPQPNQAQGPLQSTVQKGGSSPPQSHGTNSSIGSSNTGNGSTTGIVRMNEQPSIWCIGPNKKCDLVGISVIGVSISIFLAIMYKYLSFGSAKNSKKGKNMKRVINSTSGKRQIQIIINSSTKKKPTKKSIKPVYRGKYPLLNIYKLMQADPMPFINL</sequence>
<feature type="compositionally biased region" description="Basic residues" evidence="1">
    <location>
        <begin position="309"/>
        <end position="325"/>
    </location>
</feature>
<reference evidence="3 4" key="1">
    <citation type="submission" date="2016-08" db="EMBL/GenBank/DDBJ databases">
        <authorList>
            <consortium name="Pathogen Informatics"/>
        </authorList>
    </citation>
    <scope>NUCLEOTIDE SEQUENCE [LARGE SCALE GENOMIC DNA]</scope>
    <source>
        <strain evidence="3 4">CB</strain>
    </source>
</reference>
<feature type="region of interest" description="Disordered" evidence="1">
    <location>
        <begin position="769"/>
        <end position="884"/>
    </location>
</feature>
<feature type="compositionally biased region" description="Polar residues" evidence="1">
    <location>
        <begin position="414"/>
        <end position="433"/>
    </location>
</feature>
<feature type="compositionally biased region" description="Low complexity" evidence="1">
    <location>
        <begin position="812"/>
        <end position="821"/>
    </location>
</feature>
<feature type="compositionally biased region" description="Gly residues" evidence="1">
    <location>
        <begin position="595"/>
        <end position="614"/>
    </location>
</feature>
<dbReference type="InterPro" id="IPR006477">
    <property type="entry name" value="Yir_bir_cir"/>
</dbReference>
<feature type="compositionally biased region" description="Low complexity" evidence="1">
    <location>
        <begin position="866"/>
        <end position="884"/>
    </location>
</feature>
<protein>
    <submittedName>
        <fullName evidence="3">CIR protein</fullName>
    </submittedName>
</protein>
<feature type="compositionally biased region" description="Pro residues" evidence="1">
    <location>
        <begin position="794"/>
        <end position="811"/>
    </location>
</feature>
<evidence type="ECO:0000256" key="2">
    <source>
        <dbReference type="SAM" id="Phobius"/>
    </source>
</evidence>
<feature type="non-terminal residue" evidence="3">
    <location>
        <position position="996"/>
    </location>
</feature>
<keyword evidence="2" id="KW-1133">Transmembrane helix</keyword>
<evidence type="ECO:0000256" key="1">
    <source>
        <dbReference type="SAM" id="MobiDB-lite"/>
    </source>
</evidence>
<feature type="compositionally biased region" description="Gly residues" evidence="1">
    <location>
        <begin position="468"/>
        <end position="478"/>
    </location>
</feature>
<evidence type="ECO:0000313" key="3">
    <source>
        <dbReference type="EMBL" id="SCL92333.1"/>
    </source>
</evidence>
<feature type="compositionally biased region" description="Low complexity" evidence="1">
    <location>
        <begin position="342"/>
        <end position="413"/>
    </location>
</feature>
<keyword evidence="2" id="KW-0812">Transmembrane</keyword>
<proteinExistence type="predicted"/>